<proteinExistence type="inferred from homology"/>
<evidence type="ECO:0000256" key="5">
    <source>
        <dbReference type="ARBA" id="ARBA00031841"/>
    </source>
</evidence>
<evidence type="ECO:0000313" key="6">
    <source>
        <dbReference type="EMBL" id="UXZ05500.1"/>
    </source>
</evidence>
<sequence length="179" mass="20289">MMTDYPENSTMPANIMFEKWADIGFEWRGELSTDELSRLSAQLIQSSLLQVTCRLYRAEQVLWLQYQVDGEVQLACQRCLEPQADTVAGEYRLALLWSEDDVAKINGAEYVLVDEVLTGEGRRLLPIKDLLEDELILALPLSPRHDDCELYVDHVGEEIEEEVSDNPFAALAALKGRLS</sequence>
<dbReference type="PANTHER" id="PTHR38099">
    <property type="entry name" value="LARGE RIBOSOMAL RNA SUBUNIT ACCUMULATION PROTEIN YCED"/>
    <property type="match status" value="1"/>
</dbReference>
<keyword evidence="7" id="KW-1185">Reference proteome</keyword>
<evidence type="ECO:0000256" key="2">
    <source>
        <dbReference type="ARBA" id="ARBA00010740"/>
    </source>
</evidence>
<comment type="similarity">
    <text evidence="2">Belongs to the DUF177 domain family.</text>
</comment>
<dbReference type="RefSeq" id="WP_263077010.1">
    <property type="nucleotide sequence ID" value="NZ_CP089977.1"/>
</dbReference>
<gene>
    <name evidence="6" type="ORF">LU297_03375</name>
</gene>
<protein>
    <recommendedName>
        <fullName evidence="3">Large ribosomal RNA subunit accumulation protein YceD</fullName>
    </recommendedName>
    <alternativeName>
        <fullName evidence="5">23S rRNA accumulation protein YceD</fullName>
    </alternativeName>
</protein>
<dbReference type="InterPro" id="IPR039255">
    <property type="entry name" value="YceD_bac"/>
</dbReference>
<dbReference type="Pfam" id="PF02620">
    <property type="entry name" value="YceD"/>
    <property type="match status" value="1"/>
</dbReference>
<evidence type="ECO:0000313" key="7">
    <source>
        <dbReference type="Proteomes" id="UP001063782"/>
    </source>
</evidence>
<dbReference type="Proteomes" id="UP001063782">
    <property type="component" value="Chromosome"/>
</dbReference>
<reference evidence="6" key="1">
    <citation type="submission" date="2021-12" db="EMBL/GenBank/DDBJ databases">
        <title>taxonomy of Moraxella sp. ZY201224.</title>
        <authorList>
            <person name="Li F."/>
        </authorList>
    </citation>
    <scope>NUCLEOTIDE SEQUENCE</scope>
    <source>
        <strain evidence="6">ZY201224</strain>
    </source>
</reference>
<accession>A0ABY6F5X3</accession>
<evidence type="ECO:0000256" key="1">
    <source>
        <dbReference type="ARBA" id="ARBA00002868"/>
    </source>
</evidence>
<name>A0ABY6F5X3_9GAMM</name>
<keyword evidence="4" id="KW-0690">Ribosome biogenesis</keyword>
<organism evidence="6 7">
    <name type="scientific">Moraxella nasicaprae</name>
    <dbReference type="NCBI Taxonomy" id="2904122"/>
    <lineage>
        <taxon>Bacteria</taxon>
        <taxon>Pseudomonadati</taxon>
        <taxon>Pseudomonadota</taxon>
        <taxon>Gammaproteobacteria</taxon>
        <taxon>Moraxellales</taxon>
        <taxon>Moraxellaceae</taxon>
        <taxon>Moraxella</taxon>
    </lineage>
</organism>
<dbReference type="InterPro" id="IPR003772">
    <property type="entry name" value="YceD"/>
</dbReference>
<dbReference type="EMBL" id="CP089977">
    <property type="protein sequence ID" value="UXZ05500.1"/>
    <property type="molecule type" value="Genomic_DNA"/>
</dbReference>
<comment type="function">
    <text evidence="1">Plays a role in synthesis, processing and/or stability of 23S rRNA.</text>
</comment>
<evidence type="ECO:0000256" key="4">
    <source>
        <dbReference type="ARBA" id="ARBA00022517"/>
    </source>
</evidence>
<evidence type="ECO:0000256" key="3">
    <source>
        <dbReference type="ARBA" id="ARBA00015716"/>
    </source>
</evidence>
<dbReference type="PANTHER" id="PTHR38099:SF1">
    <property type="entry name" value="LARGE RIBOSOMAL RNA SUBUNIT ACCUMULATION PROTEIN YCED"/>
    <property type="match status" value="1"/>
</dbReference>